<keyword evidence="1" id="KW-0472">Membrane</keyword>
<name>A0AAV9Y303_9CRYT</name>
<organism evidence="2 3">
    <name type="scientific">Cryptosporidium xiaoi</name>
    <dbReference type="NCBI Taxonomy" id="659607"/>
    <lineage>
        <taxon>Eukaryota</taxon>
        <taxon>Sar</taxon>
        <taxon>Alveolata</taxon>
        <taxon>Apicomplexa</taxon>
        <taxon>Conoidasida</taxon>
        <taxon>Coccidia</taxon>
        <taxon>Eucoccidiorida</taxon>
        <taxon>Eimeriorina</taxon>
        <taxon>Cryptosporidiidae</taxon>
        <taxon>Cryptosporidium</taxon>
    </lineage>
</organism>
<feature type="transmembrane region" description="Helical" evidence="1">
    <location>
        <begin position="628"/>
        <end position="648"/>
    </location>
</feature>
<dbReference type="Proteomes" id="UP001311799">
    <property type="component" value="Unassembled WGS sequence"/>
</dbReference>
<gene>
    <name evidence="2" type="ORF">RS030_111951</name>
</gene>
<proteinExistence type="predicted"/>
<keyword evidence="1" id="KW-0812">Transmembrane</keyword>
<comment type="caution">
    <text evidence="2">The sequence shown here is derived from an EMBL/GenBank/DDBJ whole genome shotgun (WGS) entry which is preliminary data.</text>
</comment>
<feature type="transmembrane region" description="Helical" evidence="1">
    <location>
        <begin position="317"/>
        <end position="336"/>
    </location>
</feature>
<dbReference type="EMBL" id="JAWDEY010000002">
    <property type="protein sequence ID" value="KAK6590979.1"/>
    <property type="molecule type" value="Genomic_DNA"/>
</dbReference>
<evidence type="ECO:0000256" key="1">
    <source>
        <dbReference type="SAM" id="Phobius"/>
    </source>
</evidence>
<evidence type="ECO:0000313" key="2">
    <source>
        <dbReference type="EMBL" id="KAK6590979.1"/>
    </source>
</evidence>
<feature type="transmembrane region" description="Helical" evidence="1">
    <location>
        <begin position="342"/>
        <end position="362"/>
    </location>
</feature>
<keyword evidence="1" id="KW-1133">Transmembrane helix</keyword>
<feature type="transmembrane region" description="Helical" evidence="1">
    <location>
        <begin position="660"/>
        <end position="680"/>
    </location>
</feature>
<feature type="transmembrane region" description="Helical" evidence="1">
    <location>
        <begin position="584"/>
        <end position="607"/>
    </location>
</feature>
<feature type="transmembrane region" description="Helical" evidence="1">
    <location>
        <begin position="157"/>
        <end position="181"/>
    </location>
</feature>
<accession>A0AAV9Y303</accession>
<feature type="transmembrane region" description="Helical" evidence="1">
    <location>
        <begin position="561"/>
        <end position="578"/>
    </location>
</feature>
<feature type="transmembrane region" description="Helical" evidence="1">
    <location>
        <begin position="76"/>
        <end position="99"/>
    </location>
</feature>
<keyword evidence="3" id="KW-1185">Reference proteome</keyword>
<feature type="transmembrane region" description="Helical" evidence="1">
    <location>
        <begin position="120"/>
        <end position="145"/>
    </location>
</feature>
<evidence type="ECO:0000313" key="3">
    <source>
        <dbReference type="Proteomes" id="UP001311799"/>
    </source>
</evidence>
<protein>
    <submittedName>
        <fullName evidence="2">Uncharacterized protein</fullName>
    </submittedName>
</protein>
<feature type="transmembrane region" description="Helical" evidence="1">
    <location>
        <begin position="37"/>
        <end position="56"/>
    </location>
</feature>
<reference evidence="2 3" key="1">
    <citation type="submission" date="2023-10" db="EMBL/GenBank/DDBJ databases">
        <title>Comparative genomics analysis reveals potential genetic determinants of host preference in Cryptosporidium xiaoi.</title>
        <authorList>
            <person name="Xiao L."/>
            <person name="Li J."/>
        </authorList>
    </citation>
    <scope>NUCLEOTIDE SEQUENCE [LARGE SCALE GENOMIC DNA]</scope>
    <source>
        <strain evidence="2 3">52996</strain>
    </source>
</reference>
<sequence>MEGVVDIKNESGSSLEDVLYFRLIKLIYSIKDISETIVELIINIILFLMVLFKWVFQFNTYIASLFKFILNITSRISASITFENKIYILVGTILIYLLIRITNKLNEKIKLLKRKYNNNWSIVINQIIYVFSPYIIFILCVYLPLCVIIPEYYFENLIVKIWILWIPMNKTIISLYHSLLLNIDFNKNIRENDKKYIDKFIYICKKFSNTDIVLNFLEYISNGINYNKNTNLSLLNSKNFSSSKIVNVKALQCWGDYFGLWLTYSFLKSYIIGDGVNAILKLALSHIKVMKIILINVIKKLIFKQVKIIKYVCKIKYISIVIKKLNNLMIFPIYLFKTLNILVVNLNWKCLIISIIVLNILLQIKYHEIYDCKFSMLVESELKCNGNNTQDEESGDDMDEYRNGYEEDHNSSSLIIYEYPSLILIIRNYMINIIDCFTVHIFGITLFGHIHQLNETSNKTSNNSSIYIEKLNRKEYTRSIPLIRKHSDSDDNRKSSRALLLHSKTMPELNIGDKNTSISKLKIIASIIENNILLNWLPDGIKKYYLNIGEKLMGKSNKFKYWILFIIVFVCQIPQWIILLFPPFIVNVIGCMLFGFLYPLIMILKINCSIYDNSKIFDKKLTQKIQTWTIYLLTFNLINEILNIFHFNNNILTWIPFKSHFYYLMILTLQLISSLIPVIIEQNI</sequence>
<dbReference type="AlphaFoldDB" id="A0AAV9Y303"/>